<comment type="caution">
    <text evidence="2">The sequence shown here is derived from an EMBL/GenBank/DDBJ whole genome shotgun (WGS) entry which is preliminary data.</text>
</comment>
<protein>
    <submittedName>
        <fullName evidence="2">Uncharacterized protein</fullName>
    </submittedName>
</protein>
<proteinExistence type="predicted"/>
<evidence type="ECO:0000313" key="3">
    <source>
        <dbReference type="Proteomes" id="UP000298493"/>
    </source>
</evidence>
<keyword evidence="3" id="KW-1185">Reference proteome</keyword>
<evidence type="ECO:0000256" key="1">
    <source>
        <dbReference type="SAM" id="Phobius"/>
    </source>
</evidence>
<sequence length="117" mass="12942">MNTDQLLKKILISCCCITLFRFVMPVCSMLSLYVLHNAAYTSKPFVKGILDNSTPVSPTRCSSKQLRFTTCSIHFCAGHFSSTFHQNAIDCPFSTATVSANQSISNHTTFIIDSSLH</sequence>
<dbReference type="AlphaFoldDB" id="A0A4Z1P840"/>
<name>A0A4Z1P840_9PEZI</name>
<organism evidence="2 3">
    <name type="scientific">Venturia nashicola</name>
    <dbReference type="NCBI Taxonomy" id="86259"/>
    <lineage>
        <taxon>Eukaryota</taxon>
        <taxon>Fungi</taxon>
        <taxon>Dikarya</taxon>
        <taxon>Ascomycota</taxon>
        <taxon>Pezizomycotina</taxon>
        <taxon>Dothideomycetes</taxon>
        <taxon>Pleosporomycetidae</taxon>
        <taxon>Venturiales</taxon>
        <taxon>Venturiaceae</taxon>
        <taxon>Venturia</taxon>
    </lineage>
</organism>
<evidence type="ECO:0000313" key="2">
    <source>
        <dbReference type="EMBL" id="TID17401.1"/>
    </source>
</evidence>
<keyword evidence="1" id="KW-0472">Membrane</keyword>
<keyword evidence="1" id="KW-1133">Transmembrane helix</keyword>
<feature type="transmembrane region" description="Helical" evidence="1">
    <location>
        <begin position="12"/>
        <end position="35"/>
    </location>
</feature>
<keyword evidence="1" id="KW-0812">Transmembrane</keyword>
<reference evidence="2 3" key="1">
    <citation type="submission" date="2019-04" db="EMBL/GenBank/DDBJ databases">
        <title>High contiguity whole genome sequence and gene annotation resource for two Venturia nashicola isolates.</title>
        <authorList>
            <person name="Prokchorchik M."/>
            <person name="Won K."/>
            <person name="Lee Y."/>
            <person name="Choi E.D."/>
            <person name="Segonzac C."/>
            <person name="Sohn K.H."/>
        </authorList>
    </citation>
    <scope>NUCLEOTIDE SEQUENCE [LARGE SCALE GENOMIC DNA]</scope>
    <source>
        <strain evidence="2 3">PRI2</strain>
    </source>
</reference>
<gene>
    <name evidence="2" type="ORF">E6O75_ATG08147</name>
</gene>
<dbReference type="EMBL" id="SNSC02000016">
    <property type="protein sequence ID" value="TID17401.1"/>
    <property type="molecule type" value="Genomic_DNA"/>
</dbReference>
<accession>A0A4Z1P840</accession>
<dbReference type="Proteomes" id="UP000298493">
    <property type="component" value="Unassembled WGS sequence"/>
</dbReference>